<sequence>MPKTNAKDALKLVLIKETIYTSFSQNVVRLSLPLHLGQSLDTANNYARIILGINRGHSSYKLTV</sequence>
<evidence type="ECO:0000313" key="1">
    <source>
        <dbReference type="EMBL" id="MBD6615816.1"/>
    </source>
</evidence>
<protein>
    <submittedName>
        <fullName evidence="1">Uncharacterized protein</fullName>
    </submittedName>
</protein>
<dbReference type="Proteomes" id="UP001165986">
    <property type="component" value="Unassembled WGS sequence"/>
</dbReference>
<reference evidence="1" key="1">
    <citation type="submission" date="2019-07" db="EMBL/GenBank/DDBJ databases">
        <title>Toxilogical consequences of a new and cryptic species of cyanobacteria (Komarekiella delphini-convector) recovered from the epidermis of a bottlenose dolphin and 1500 ft. in the air.</title>
        <authorList>
            <person name="Brown A.O."/>
            <person name="Dvorak P."/>
            <person name="Villanueva C.D."/>
            <person name="Foss A.J."/>
            <person name="Garvey A.D."/>
            <person name="Gibson Q.A."/>
            <person name="Johansen J.R."/>
            <person name="Casamatta D.A."/>
        </authorList>
    </citation>
    <scope>NUCLEOTIDE SEQUENCE</scope>
    <source>
        <strain evidence="1">SJRDD-AB1</strain>
    </source>
</reference>
<evidence type="ECO:0000313" key="2">
    <source>
        <dbReference type="Proteomes" id="UP001165986"/>
    </source>
</evidence>
<name>A0AA40SV26_9NOST</name>
<comment type="caution">
    <text evidence="1">The sequence shown here is derived from an EMBL/GenBank/DDBJ whole genome shotgun (WGS) entry which is preliminary data.</text>
</comment>
<dbReference type="EMBL" id="VJXY01000006">
    <property type="protein sequence ID" value="MBD6615816.1"/>
    <property type="molecule type" value="Genomic_DNA"/>
</dbReference>
<dbReference type="AlphaFoldDB" id="A0AA40SV26"/>
<gene>
    <name evidence="1" type="ORF">FNW02_08230</name>
</gene>
<proteinExistence type="predicted"/>
<keyword evidence="2" id="KW-1185">Reference proteome</keyword>
<organism evidence="1 2">
    <name type="scientific">Komarekiella delphini-convector SJRDD-AB1</name>
    <dbReference type="NCBI Taxonomy" id="2593771"/>
    <lineage>
        <taxon>Bacteria</taxon>
        <taxon>Bacillati</taxon>
        <taxon>Cyanobacteriota</taxon>
        <taxon>Cyanophyceae</taxon>
        <taxon>Nostocales</taxon>
        <taxon>Nostocaceae</taxon>
        <taxon>Komarekiella</taxon>
        <taxon>Komarekiella delphini-convector</taxon>
    </lineage>
</organism>
<accession>A0AA40SV26</accession>